<dbReference type="EMBL" id="QNUK01000346">
    <property type="protein sequence ID" value="KAF5894995.1"/>
    <property type="molecule type" value="Genomic_DNA"/>
</dbReference>
<name>A0A8J4UI71_CLAMG</name>
<organism evidence="1 2">
    <name type="scientific">Clarias magur</name>
    <name type="common">Asian catfish</name>
    <name type="synonym">Macropteronotus magur</name>
    <dbReference type="NCBI Taxonomy" id="1594786"/>
    <lineage>
        <taxon>Eukaryota</taxon>
        <taxon>Metazoa</taxon>
        <taxon>Chordata</taxon>
        <taxon>Craniata</taxon>
        <taxon>Vertebrata</taxon>
        <taxon>Euteleostomi</taxon>
        <taxon>Actinopterygii</taxon>
        <taxon>Neopterygii</taxon>
        <taxon>Teleostei</taxon>
        <taxon>Ostariophysi</taxon>
        <taxon>Siluriformes</taxon>
        <taxon>Clariidae</taxon>
        <taxon>Clarias</taxon>
    </lineage>
</organism>
<dbReference type="Proteomes" id="UP000727407">
    <property type="component" value="Unassembled WGS sequence"/>
</dbReference>
<evidence type="ECO:0000313" key="2">
    <source>
        <dbReference type="Proteomes" id="UP000727407"/>
    </source>
</evidence>
<protein>
    <submittedName>
        <fullName evidence="1">TORTIFOLIA1-like protein 3</fullName>
    </submittedName>
</protein>
<dbReference type="AlphaFoldDB" id="A0A8J4UI71"/>
<feature type="non-terminal residue" evidence="1">
    <location>
        <position position="51"/>
    </location>
</feature>
<feature type="non-terminal residue" evidence="1">
    <location>
        <position position="1"/>
    </location>
</feature>
<gene>
    <name evidence="1" type="primary">tor1l3</name>
    <name evidence="1" type="ORF">DAT39_015313</name>
</gene>
<sequence>SPVGVSEAFRIRRTKCWNCCITRHKSIMTASFWKAHTEEALCRIDLYRLKR</sequence>
<reference evidence="1" key="1">
    <citation type="submission" date="2020-07" db="EMBL/GenBank/DDBJ databases">
        <title>Clarias magur genome sequencing, assembly and annotation.</title>
        <authorList>
            <person name="Kushwaha B."/>
            <person name="Kumar R."/>
            <person name="Das P."/>
            <person name="Joshi C.G."/>
            <person name="Kumar D."/>
            <person name="Nagpure N.S."/>
            <person name="Pandey M."/>
            <person name="Agarwal S."/>
            <person name="Srivastava S."/>
            <person name="Singh M."/>
            <person name="Sahoo L."/>
            <person name="Jayasankar P."/>
            <person name="Meher P.K."/>
            <person name="Koringa P.G."/>
            <person name="Iquebal M.A."/>
            <person name="Das S.P."/>
            <person name="Bit A."/>
            <person name="Patnaik S."/>
            <person name="Patel N."/>
            <person name="Shah T.M."/>
            <person name="Hinsu A."/>
            <person name="Jena J.K."/>
        </authorList>
    </citation>
    <scope>NUCLEOTIDE SEQUENCE</scope>
    <source>
        <strain evidence="1">CIFAMagur01</strain>
        <tissue evidence="1">Testis</tissue>
    </source>
</reference>
<evidence type="ECO:0000313" key="1">
    <source>
        <dbReference type="EMBL" id="KAF5894995.1"/>
    </source>
</evidence>
<accession>A0A8J4UI71</accession>
<comment type="caution">
    <text evidence="1">The sequence shown here is derived from an EMBL/GenBank/DDBJ whole genome shotgun (WGS) entry which is preliminary data.</text>
</comment>
<proteinExistence type="predicted"/>
<keyword evidence="2" id="KW-1185">Reference proteome</keyword>